<evidence type="ECO:0000313" key="2">
    <source>
        <dbReference type="EnsemblPlants" id="OGLUM12G00590.1"/>
    </source>
</evidence>
<dbReference type="Gramene" id="OGLUM12G00590.1">
    <property type="protein sequence ID" value="OGLUM12G00590.1"/>
    <property type="gene ID" value="OGLUM12G00590"/>
</dbReference>
<protein>
    <submittedName>
        <fullName evidence="2">Uncharacterized protein</fullName>
    </submittedName>
</protein>
<dbReference type="STRING" id="40148.A0A0E0BMS1"/>
<reference evidence="2" key="1">
    <citation type="submission" date="2015-04" db="UniProtKB">
        <authorList>
            <consortium name="EnsemblPlants"/>
        </authorList>
    </citation>
    <scope>IDENTIFICATION</scope>
</reference>
<keyword evidence="3" id="KW-1185">Reference proteome</keyword>
<name>A0A0E0BMS1_9ORYZ</name>
<feature type="region of interest" description="Disordered" evidence="1">
    <location>
        <begin position="180"/>
        <end position="219"/>
    </location>
</feature>
<feature type="compositionally biased region" description="Low complexity" evidence="1">
    <location>
        <begin position="190"/>
        <end position="202"/>
    </location>
</feature>
<accession>A0A0E0BMS1</accession>
<reference evidence="2" key="2">
    <citation type="submission" date="2018-05" db="EMBL/GenBank/DDBJ databases">
        <title>OgluRS3 (Oryza glumaepatula Reference Sequence Version 3).</title>
        <authorList>
            <person name="Zhang J."/>
            <person name="Kudrna D."/>
            <person name="Lee S."/>
            <person name="Talag J."/>
            <person name="Welchert J."/>
            <person name="Wing R.A."/>
        </authorList>
    </citation>
    <scope>NUCLEOTIDE SEQUENCE [LARGE SCALE GENOMIC DNA]</scope>
</reference>
<sequence length="404" mass="44976">MGMARRFLNLVVESNRDGLYSLRRVPANRLFYPSRRAAEAATAKSEEEVKAYKEEHEGRRHPGLHFMERFGQFPSPMINFQASPTYEHSSRNLELATLLGDDENKILTVDNSGHTLLFDTVSYSVVKFPSLKSNKGRGAISLPVDSAAPQEPDGLYVMSPTADPLTSDCCFEGDDDGGDHYPYYKPTSRPHYQPPHYHGQPAAPAPPQQQPLGPHGVTPSTVGVATLAHDLLNFESTSMYVPDLNLWFGLSARHPYNLCAIDLSNAHLHPPDVLQTWLDLDIPKSWSPSKLNLISLGSGRFCAAKIFRSNMPAAAAFLDDSDDDDDYTAVDSHVIPTDFAVFTGLHMVRHNGKDGQEQIQMIKHKSIFYTFNSYNIEWMSQADIYKPCISTSLLTNPMPIHNNG</sequence>
<dbReference type="HOGENOM" id="CLU_018267_0_1_1"/>
<evidence type="ECO:0000313" key="3">
    <source>
        <dbReference type="Proteomes" id="UP000026961"/>
    </source>
</evidence>
<organism evidence="2">
    <name type="scientific">Oryza glumipatula</name>
    <dbReference type="NCBI Taxonomy" id="40148"/>
    <lineage>
        <taxon>Eukaryota</taxon>
        <taxon>Viridiplantae</taxon>
        <taxon>Streptophyta</taxon>
        <taxon>Embryophyta</taxon>
        <taxon>Tracheophyta</taxon>
        <taxon>Spermatophyta</taxon>
        <taxon>Magnoliopsida</taxon>
        <taxon>Liliopsida</taxon>
        <taxon>Poales</taxon>
        <taxon>Poaceae</taxon>
        <taxon>BOP clade</taxon>
        <taxon>Oryzoideae</taxon>
        <taxon>Oryzeae</taxon>
        <taxon>Oryzinae</taxon>
        <taxon>Oryza</taxon>
    </lineage>
</organism>
<evidence type="ECO:0000256" key="1">
    <source>
        <dbReference type="SAM" id="MobiDB-lite"/>
    </source>
</evidence>
<dbReference type="PANTHER" id="PTHR33085">
    <property type="entry name" value="OS12G0113100 PROTEIN-RELATED"/>
    <property type="match status" value="1"/>
</dbReference>
<dbReference type="Proteomes" id="UP000026961">
    <property type="component" value="Chromosome 12"/>
</dbReference>
<dbReference type="EnsemblPlants" id="OGLUM12G00590.1">
    <property type="protein sequence ID" value="OGLUM12G00590.1"/>
    <property type="gene ID" value="OGLUM12G00590"/>
</dbReference>
<dbReference type="InterPro" id="IPR012871">
    <property type="entry name" value="DUF1668_ORYSA"/>
</dbReference>
<dbReference type="AlphaFoldDB" id="A0A0E0BMS1"/>
<dbReference type="eggNOG" id="ENOG502R3QJ">
    <property type="taxonomic scope" value="Eukaryota"/>
</dbReference>
<proteinExistence type="predicted"/>
<dbReference type="PANTHER" id="PTHR33085:SF125">
    <property type="entry name" value="EXPRESSED PROTEIN"/>
    <property type="match status" value="1"/>
</dbReference>
<dbReference type="Pfam" id="PF07893">
    <property type="entry name" value="DUF1668"/>
    <property type="match status" value="2"/>
</dbReference>